<reference evidence="4" key="1">
    <citation type="journal article" date="2021" name="Nat. Commun.">
        <title>Genomic analyses provide insights into spinach domestication and the genetic basis of agronomic traits.</title>
        <authorList>
            <person name="Cai X."/>
            <person name="Sun X."/>
            <person name="Xu C."/>
            <person name="Sun H."/>
            <person name="Wang X."/>
            <person name="Ge C."/>
            <person name="Zhang Z."/>
            <person name="Wang Q."/>
            <person name="Fei Z."/>
            <person name="Jiao C."/>
            <person name="Wang Q."/>
        </authorList>
    </citation>
    <scope>NUCLEOTIDE SEQUENCE [LARGE SCALE GENOMIC DNA]</scope>
    <source>
        <strain evidence="4">cv. Varoflay</strain>
    </source>
</reference>
<gene>
    <name evidence="5" type="primary">LOC130470192</name>
</gene>
<evidence type="ECO:0000313" key="4">
    <source>
        <dbReference type="Proteomes" id="UP000813463"/>
    </source>
</evidence>
<dbReference type="Pfam" id="PF13456">
    <property type="entry name" value="RVT_3"/>
    <property type="match status" value="1"/>
</dbReference>
<evidence type="ECO:0000259" key="3">
    <source>
        <dbReference type="PROSITE" id="PS50879"/>
    </source>
</evidence>
<dbReference type="InterPro" id="IPR026960">
    <property type="entry name" value="RVT-Znf"/>
</dbReference>
<dbReference type="InterPro" id="IPR002156">
    <property type="entry name" value="RNaseH_domain"/>
</dbReference>
<name>A0ABM3RJN4_SPIOL</name>
<dbReference type="Gene3D" id="3.30.420.10">
    <property type="entry name" value="Ribonuclease H-like superfamily/Ribonuclease H"/>
    <property type="match status" value="1"/>
</dbReference>
<dbReference type="Pfam" id="PF00078">
    <property type="entry name" value="RVT_1"/>
    <property type="match status" value="1"/>
</dbReference>
<evidence type="ECO:0000256" key="1">
    <source>
        <dbReference type="SAM" id="Phobius"/>
    </source>
</evidence>
<dbReference type="InterPro" id="IPR000477">
    <property type="entry name" value="RT_dom"/>
</dbReference>
<dbReference type="SUPFAM" id="SSF53098">
    <property type="entry name" value="Ribonuclease H-like"/>
    <property type="match status" value="1"/>
</dbReference>
<dbReference type="InterPro" id="IPR012337">
    <property type="entry name" value="RNaseH-like_sf"/>
</dbReference>
<dbReference type="InterPro" id="IPR043502">
    <property type="entry name" value="DNA/RNA_pol_sf"/>
</dbReference>
<dbReference type="CDD" id="cd01650">
    <property type="entry name" value="RT_nLTR_like"/>
    <property type="match status" value="1"/>
</dbReference>
<dbReference type="PANTHER" id="PTHR33116:SF78">
    <property type="entry name" value="OS12G0587133 PROTEIN"/>
    <property type="match status" value="1"/>
</dbReference>
<feature type="domain" description="Reverse transcriptase" evidence="2">
    <location>
        <begin position="327"/>
        <end position="608"/>
    </location>
</feature>
<accession>A0ABM3RJN4</accession>
<keyword evidence="1" id="KW-0472">Membrane</keyword>
<dbReference type="Proteomes" id="UP000813463">
    <property type="component" value="Chromosome 3"/>
</dbReference>
<feature type="domain" description="RNase H type-1" evidence="3">
    <location>
        <begin position="1062"/>
        <end position="1190"/>
    </location>
</feature>
<dbReference type="PANTHER" id="PTHR33116">
    <property type="entry name" value="REVERSE TRANSCRIPTASE ZINC-BINDING DOMAIN-CONTAINING PROTEIN-RELATED-RELATED"/>
    <property type="match status" value="1"/>
</dbReference>
<protein>
    <recommendedName>
        <fullName evidence="6">Reverse transcriptase domain-containing protein</fullName>
    </recommendedName>
</protein>
<dbReference type="CDD" id="cd06222">
    <property type="entry name" value="RNase_H_like"/>
    <property type="match status" value="1"/>
</dbReference>
<evidence type="ECO:0000259" key="2">
    <source>
        <dbReference type="PROSITE" id="PS50878"/>
    </source>
</evidence>
<sequence length="1223" mass="140672">MKLNYLVMQAFVTKCCNVAVNWNINENAIYVFKANLSLIHDDILNSGFHVWFAPVCVKANVHGTVLRLLLLWLTRNPNSGKLVTRLKLILVRHSVHKPKPYDEPIAFSCFGPEGSVPVASIPAVNDAEVYCSSQNVLSCSSITRTSVVVVFRTGFISNFLPHLYNFLLFTSFMIVPLMYFVFYPGTLSSWKKFYIKQWLTQGDRNSSFFHQRTKTIIARNTIFRLKNEVGLWESDPKDVSDILLTSFKQRFKSIQAPNRSIDLSFLPSFVSEQEQENLILPYSEEEIKNAFLDMNPDKSPGSDGFGPKFFQAYWPIVGKEVTSAIQGFFYHGKIPRFLNHTIIALIPKNDNPENPNHFRPISLCNTIYKAIAKLIVNRLSPILKNHMSPFQNAFTPERSIHDNLLIVQEVLNTFQKSNSKIGWCALKLDMEKAYDRIEWDFLWATLEAFGFPSQWIQWVKACVTSVSYSLKINGATTEHFSPSRGVRQGDPLSPYLFILCMEVFIFMLNLKTSNPKNGVRIKVAPGSPKIPCLLFADDSLLFCKATNSACQILRNTINDFCTLSGQLVNFHKSAIVFSKHVSNNRKDNTNFFSMTKSMSLGRYLGIHFSAYKPTKRDFAAILQKNETRINAWHANYLSKAGRTILIQSNLEALPAYVCSSFLLPQKTCQNLDSAHRNFFWKQTFKSNSTPLISWDTICKPKSLGGLGLRRTRPLNKAFLAKLGWKILQDNNNLWTSIVRKKYLSNTSFFNCKPNPQQSQIWRDILKQRDILRKGIRWKIGNGKDINFWLDNWAMKKSLLTALNKSVDIVDTELMVADFILPSKEWDLPKLLTFLPLSLVQKIKGIAIPSLDIIDTPIWGPTTSGEFSVKSATWIAHDIPDGLARWEYRWIWNLDIPPKIQIFLWQICHNSIPTRDILFQRKILPFNVCPLCDTYIESINHLFIQCPTAKQIWNLDHTKKWLDFSIPFCDFFETIDYLRKYQQTLCKFLFIIWTLWKERNDCIFNNCNFNTFRVFCKANFYFKEWQVRTNIDQHQLKGTPLTSHTHTIITHNPPVLVRWYPPPQGTFKLNFDGSCNSSSAAVGFIIRDNNGTVISIRTYNLGITQAFMAEACALHKGLKEARNLNIKNIYIEGDNLLVINVVKGTWNIPWKLHYIIQDIQDILKFFDTWDIKHVFREANRAADWVANVGHLVSDTMGFEPCNSSHLLSILDSDYLGELLVRRGS</sequence>
<dbReference type="PROSITE" id="PS50879">
    <property type="entry name" value="RNASE_H_1"/>
    <property type="match status" value="1"/>
</dbReference>
<dbReference type="Pfam" id="PF13966">
    <property type="entry name" value="zf-RVT"/>
    <property type="match status" value="1"/>
</dbReference>
<feature type="transmembrane region" description="Helical" evidence="1">
    <location>
        <begin position="163"/>
        <end position="182"/>
    </location>
</feature>
<keyword evidence="4" id="KW-1185">Reference proteome</keyword>
<dbReference type="PROSITE" id="PS50878">
    <property type="entry name" value="RT_POL"/>
    <property type="match status" value="1"/>
</dbReference>
<dbReference type="GeneID" id="130470192"/>
<dbReference type="SUPFAM" id="SSF56672">
    <property type="entry name" value="DNA/RNA polymerases"/>
    <property type="match status" value="1"/>
</dbReference>
<reference evidence="5" key="2">
    <citation type="submission" date="2025-08" db="UniProtKB">
        <authorList>
            <consortium name="RefSeq"/>
        </authorList>
    </citation>
    <scope>IDENTIFICATION</scope>
    <source>
        <tissue evidence="5">Leaf</tissue>
    </source>
</reference>
<dbReference type="InterPro" id="IPR036397">
    <property type="entry name" value="RNaseH_sf"/>
</dbReference>
<proteinExistence type="predicted"/>
<evidence type="ECO:0000313" key="5">
    <source>
        <dbReference type="RefSeq" id="XP_056695811.1"/>
    </source>
</evidence>
<keyword evidence="1" id="KW-1133">Transmembrane helix</keyword>
<keyword evidence="1" id="KW-0812">Transmembrane</keyword>
<dbReference type="RefSeq" id="XP_056695811.1">
    <property type="nucleotide sequence ID" value="XM_056839833.1"/>
</dbReference>
<evidence type="ECO:0008006" key="6">
    <source>
        <dbReference type="Google" id="ProtNLM"/>
    </source>
</evidence>
<organism evidence="4 5">
    <name type="scientific">Spinacia oleracea</name>
    <name type="common">Spinach</name>
    <dbReference type="NCBI Taxonomy" id="3562"/>
    <lineage>
        <taxon>Eukaryota</taxon>
        <taxon>Viridiplantae</taxon>
        <taxon>Streptophyta</taxon>
        <taxon>Embryophyta</taxon>
        <taxon>Tracheophyta</taxon>
        <taxon>Spermatophyta</taxon>
        <taxon>Magnoliopsida</taxon>
        <taxon>eudicotyledons</taxon>
        <taxon>Gunneridae</taxon>
        <taxon>Pentapetalae</taxon>
        <taxon>Caryophyllales</taxon>
        <taxon>Chenopodiaceae</taxon>
        <taxon>Chenopodioideae</taxon>
        <taxon>Anserineae</taxon>
        <taxon>Spinacia</taxon>
    </lineage>
</organism>
<dbReference type="InterPro" id="IPR044730">
    <property type="entry name" value="RNase_H-like_dom_plant"/>
</dbReference>